<evidence type="ECO:0000256" key="1">
    <source>
        <dbReference type="ARBA" id="ARBA00014389"/>
    </source>
</evidence>
<evidence type="ECO:0000256" key="7">
    <source>
        <dbReference type="ARBA" id="ARBA00023274"/>
    </source>
</evidence>
<evidence type="ECO:0000256" key="8">
    <source>
        <dbReference type="ARBA" id="ARBA00033344"/>
    </source>
</evidence>
<dbReference type="Pfam" id="PF03216">
    <property type="entry name" value="Rhabdo_ncap_2"/>
    <property type="match status" value="1"/>
</dbReference>
<organism evidence="10">
    <name type="scientific">strawberry-associated virus 1</name>
    <dbReference type="NCBI Taxonomy" id="2594796"/>
    <lineage>
        <taxon>Viruses</taxon>
        <taxon>Riboviria</taxon>
        <taxon>Orthornavirae</taxon>
        <taxon>Negarnaviricota</taxon>
        <taxon>Haploviricotina</taxon>
        <taxon>Monjiviricetes</taxon>
        <taxon>Mononegavirales</taxon>
        <taxon>Rhabdoviridae</taxon>
        <taxon>Betarhabdovirinae</taxon>
        <taxon>Alphacytorhabdovirus</taxon>
        <taxon>Alphacytorhabdovirus alphafragariae</taxon>
        <taxon>Cytorhabdovirus fragariae</taxon>
    </lineage>
</organism>
<accession>A0A514TP67</accession>
<dbReference type="GO" id="GO:0019029">
    <property type="term" value="C:helical viral capsid"/>
    <property type="evidence" value="ECO:0007669"/>
    <property type="project" value="UniProtKB-UniRule"/>
</dbReference>
<name>A0A514TP67_9RHAB</name>
<dbReference type="Proteomes" id="UP001243185">
    <property type="component" value="Segment"/>
</dbReference>
<evidence type="ECO:0000256" key="5">
    <source>
        <dbReference type="ARBA" id="ARBA00022884"/>
    </source>
</evidence>
<evidence type="ECO:0000256" key="9">
    <source>
        <dbReference type="RuleBase" id="RU369108"/>
    </source>
</evidence>
<keyword evidence="5 9" id="KW-0694">RNA-binding</keyword>
<evidence type="ECO:0000256" key="2">
    <source>
        <dbReference type="ARBA" id="ARBA00022497"/>
    </source>
</evidence>
<sequence>MAALHTAMINKDYDDLVDVSVLPGGSIAVWRDADVATIRRYTTTTMDVALAVQHGDYVIGCLTDGAGIDSSLVVSMLNLAINLRDPDNPERKLLRDVATDRTSLIRMELPTITVVNNAMDENERRLLRNLNQHGADQQGPDQVAEEVLQNDDEEAEEDRGSAAMRSAAYSYICAYLMRLQCRNAKNVHDGLERAAERFRAWYDDKHGILDDLSFSVDSLNKLKDAISRKPEVTITWVLHLAVTENEKQLLQQPKGMLEYLGLQVFSYQGMHALTQVLAIHQISKIPLKDLLREMDSPLTRDGLREIANILRNYEQTTRHPDRKTYFRYARVWSPKYFAQLQSKICVPLLYVAAVTVRDISPNSIADPTQIYALQNIGASMKEVLNRVAARLVAFVMERTLSDDKSGSIWDAAVEENHTEAS</sequence>
<dbReference type="InterPro" id="IPR004902">
    <property type="entry name" value="Rhabdo_ncap_2"/>
</dbReference>
<keyword evidence="7 9" id="KW-0687">Ribonucleoprotein</keyword>
<comment type="function">
    <text evidence="9">Encapsidates the genome, protecting it from nucleases. The encapsidated genomic RNA is termed the nucleocapsid (NC) and serves as template for viral transcription and replication.</text>
</comment>
<keyword evidence="4 9" id="KW-0946">Virion</keyword>
<keyword evidence="3 9" id="KW-0167">Capsid protein</keyword>
<evidence type="ECO:0000256" key="4">
    <source>
        <dbReference type="ARBA" id="ARBA00022844"/>
    </source>
</evidence>
<comment type="subunit">
    <text evidence="9">Homomultimerizes to form the nucleocapsid. Binds to viral genomic RNA.</text>
</comment>
<dbReference type="GO" id="GO:0003723">
    <property type="term" value="F:RNA binding"/>
    <property type="evidence" value="ECO:0007669"/>
    <property type="project" value="UniProtKB-UniRule"/>
</dbReference>
<dbReference type="GO" id="GO:1990904">
    <property type="term" value="C:ribonucleoprotein complex"/>
    <property type="evidence" value="ECO:0007669"/>
    <property type="project" value="UniProtKB-UniRule"/>
</dbReference>
<evidence type="ECO:0000256" key="6">
    <source>
        <dbReference type="ARBA" id="ARBA00023086"/>
    </source>
</evidence>
<protein>
    <recommendedName>
        <fullName evidence="1 9">Nucleoprotein</fullName>
        <shortName evidence="9">NP</shortName>
        <shortName evidence="9">Protein N</shortName>
    </recommendedName>
    <alternativeName>
        <fullName evidence="8 9">Nucleocapsid protein</fullName>
    </alternativeName>
</protein>
<evidence type="ECO:0000313" key="10">
    <source>
        <dbReference type="EMBL" id="QDJ94294.1"/>
    </source>
</evidence>
<comment type="subcellular location">
    <subcellularLocation>
        <location evidence="9">Virion</location>
    </subcellularLocation>
    <subcellularLocation>
        <location evidence="9">Host cytoplasm</location>
    </subcellularLocation>
</comment>
<keyword evidence="2 9" id="KW-1139">Helical capsid protein</keyword>
<keyword evidence="9" id="KW-1035">Host cytoplasm</keyword>
<gene>
    <name evidence="10" type="primary">N</name>
</gene>
<evidence type="ECO:0000256" key="3">
    <source>
        <dbReference type="ARBA" id="ARBA00022561"/>
    </source>
</evidence>
<reference evidence="10" key="1">
    <citation type="submission" date="2018-11" db="EMBL/GenBank/DDBJ databases">
        <authorList>
            <person name="Ding X."/>
            <person name="Chen D."/>
            <person name="Wu Z."/>
        </authorList>
    </citation>
    <scope>NUCLEOTIDE SEQUENCE</scope>
</reference>
<dbReference type="GO" id="GO:0019013">
    <property type="term" value="C:viral nucleocapsid"/>
    <property type="evidence" value="ECO:0007669"/>
    <property type="project" value="UniProtKB-UniRule"/>
</dbReference>
<comment type="similarity">
    <text evidence="9">Belongs to the cytorhabdovirus nucleocapsid protein family.</text>
</comment>
<dbReference type="GO" id="GO:0030430">
    <property type="term" value="C:host cell cytoplasm"/>
    <property type="evidence" value="ECO:0007669"/>
    <property type="project" value="UniProtKB-SubCell"/>
</dbReference>
<dbReference type="EMBL" id="MK159261">
    <property type="protein sequence ID" value="QDJ94294.1"/>
    <property type="molecule type" value="Genomic_RNA"/>
</dbReference>
<keyword evidence="6 9" id="KW-0543">Viral nucleoprotein</keyword>
<proteinExistence type="inferred from homology"/>